<accession>A0ABP6ZL05</accession>
<dbReference type="RefSeq" id="WP_345576321.1">
    <property type="nucleotide sequence ID" value="NZ_BAABDQ010000049.1"/>
</dbReference>
<protein>
    <submittedName>
        <fullName evidence="2">ABC transporter permease</fullName>
    </submittedName>
</protein>
<proteinExistence type="predicted"/>
<dbReference type="EMBL" id="BAABDQ010000049">
    <property type="protein sequence ID" value="GAA3612753.1"/>
    <property type="molecule type" value="Genomic_DNA"/>
</dbReference>
<evidence type="ECO:0000256" key="1">
    <source>
        <dbReference type="SAM" id="Phobius"/>
    </source>
</evidence>
<reference evidence="3" key="1">
    <citation type="journal article" date="2019" name="Int. J. Syst. Evol. Microbiol.">
        <title>The Global Catalogue of Microorganisms (GCM) 10K type strain sequencing project: providing services to taxonomists for standard genome sequencing and annotation.</title>
        <authorList>
            <consortium name="The Broad Institute Genomics Platform"/>
            <consortium name="The Broad Institute Genome Sequencing Center for Infectious Disease"/>
            <person name="Wu L."/>
            <person name="Ma J."/>
        </authorList>
    </citation>
    <scope>NUCLEOTIDE SEQUENCE [LARGE SCALE GENOMIC DNA]</scope>
    <source>
        <strain evidence="3">JCM 17326</strain>
    </source>
</reference>
<name>A0ABP6ZL05_9ACTN</name>
<feature type="transmembrane region" description="Helical" evidence="1">
    <location>
        <begin position="213"/>
        <end position="234"/>
    </location>
</feature>
<gene>
    <name evidence="2" type="ORF">GCM10022419_117180</name>
</gene>
<dbReference type="Proteomes" id="UP001500630">
    <property type="component" value="Unassembled WGS sequence"/>
</dbReference>
<feature type="transmembrane region" description="Helical" evidence="1">
    <location>
        <begin position="137"/>
        <end position="159"/>
    </location>
</feature>
<keyword evidence="1" id="KW-1133">Transmembrane helix</keyword>
<keyword evidence="1" id="KW-0812">Transmembrane</keyword>
<evidence type="ECO:0000313" key="3">
    <source>
        <dbReference type="Proteomes" id="UP001500630"/>
    </source>
</evidence>
<evidence type="ECO:0000313" key="2">
    <source>
        <dbReference type="EMBL" id="GAA3612753.1"/>
    </source>
</evidence>
<keyword evidence="1" id="KW-0472">Membrane</keyword>
<feature type="transmembrane region" description="Helical" evidence="1">
    <location>
        <begin position="20"/>
        <end position="38"/>
    </location>
</feature>
<keyword evidence="3" id="KW-1185">Reference proteome</keyword>
<feature type="transmembrane region" description="Helical" evidence="1">
    <location>
        <begin position="58"/>
        <end position="76"/>
    </location>
</feature>
<comment type="caution">
    <text evidence="2">The sequence shown here is derived from an EMBL/GenBank/DDBJ whole genome shotgun (WGS) entry which is preliminary data.</text>
</comment>
<sequence length="241" mass="25057">MNRLIRGELIKARSSRATWALAAVAPAFCVLWVVLQALLPAPSDALRLAGVYNMAQQAYLFTLIIGILGMTGEYRHQTITWAFLLTPRRGAVMTAKLAAYGLVGLAVAAVSALVTLVAGVVALSLAGHAALSPDVPVILLGAMLSTAIYAPMGVALAVLVRNQVAAVILAVLLFTYGDSALAWLIPDVFAWLPSGAARALGGMRAEGGALLPAWGGALLFTGYVAAIALVARLVTLRRDVT</sequence>
<feature type="transmembrane region" description="Helical" evidence="1">
    <location>
        <begin position="166"/>
        <end position="185"/>
    </location>
</feature>
<feature type="transmembrane region" description="Helical" evidence="1">
    <location>
        <begin position="97"/>
        <end position="125"/>
    </location>
</feature>
<organism evidence="2 3">
    <name type="scientific">Nonomuraea rosea</name>
    <dbReference type="NCBI Taxonomy" id="638574"/>
    <lineage>
        <taxon>Bacteria</taxon>
        <taxon>Bacillati</taxon>
        <taxon>Actinomycetota</taxon>
        <taxon>Actinomycetes</taxon>
        <taxon>Streptosporangiales</taxon>
        <taxon>Streptosporangiaceae</taxon>
        <taxon>Nonomuraea</taxon>
    </lineage>
</organism>
<dbReference type="Pfam" id="PF12730">
    <property type="entry name" value="ABC2_membrane_4"/>
    <property type="match status" value="1"/>
</dbReference>